<dbReference type="InterPro" id="IPR013785">
    <property type="entry name" value="Aldolase_TIM"/>
</dbReference>
<keyword evidence="5" id="KW-0119">Carbohydrate metabolism</keyword>
<dbReference type="Pfam" id="PF01081">
    <property type="entry name" value="Aldolase"/>
    <property type="match status" value="1"/>
</dbReference>
<dbReference type="EMBL" id="LRQI01000004">
    <property type="protein sequence ID" value="KXA40457.1"/>
    <property type="molecule type" value="Genomic_DNA"/>
</dbReference>
<dbReference type="PANTHER" id="PTHR30246">
    <property type="entry name" value="2-KETO-3-DEOXY-6-PHOSPHOGLUCONATE ALDOLASE"/>
    <property type="match status" value="1"/>
</dbReference>
<evidence type="ECO:0000256" key="1">
    <source>
        <dbReference type="ARBA" id="ARBA00004761"/>
    </source>
</evidence>
<dbReference type="PANTHER" id="PTHR30246:SF1">
    <property type="entry name" value="2-DEHYDRO-3-DEOXY-6-PHOSPHOGALACTONATE ALDOLASE-RELATED"/>
    <property type="match status" value="1"/>
</dbReference>
<evidence type="ECO:0000313" key="6">
    <source>
        <dbReference type="EMBL" id="KXA40457.1"/>
    </source>
</evidence>
<name>A0ABD4EK68_STALU</name>
<comment type="similarity">
    <text evidence="2">Belongs to the KHG/KDPG aldolase family.</text>
</comment>
<evidence type="ECO:0000256" key="2">
    <source>
        <dbReference type="ARBA" id="ARBA00006906"/>
    </source>
</evidence>
<evidence type="ECO:0000313" key="7">
    <source>
        <dbReference type="Proteomes" id="UP000070063"/>
    </source>
</evidence>
<evidence type="ECO:0000256" key="4">
    <source>
        <dbReference type="ARBA" id="ARBA00023239"/>
    </source>
</evidence>
<dbReference type="SUPFAM" id="SSF51569">
    <property type="entry name" value="Aldolase"/>
    <property type="match status" value="1"/>
</dbReference>
<dbReference type="Gene3D" id="3.20.20.70">
    <property type="entry name" value="Aldolase class I"/>
    <property type="match status" value="1"/>
</dbReference>
<accession>A0ABD4EK68</accession>
<dbReference type="InterPro" id="IPR000887">
    <property type="entry name" value="Aldlse_KDPG_KHG"/>
</dbReference>
<evidence type="ECO:0000256" key="3">
    <source>
        <dbReference type="ARBA" id="ARBA00011233"/>
    </source>
</evidence>
<reference evidence="6 7" key="1">
    <citation type="submission" date="2016-01" db="EMBL/GenBank/DDBJ databases">
        <authorList>
            <person name="Mitreva M."/>
            <person name="Pepin K.H."/>
            <person name="Mihindukulasuriya K.A."/>
            <person name="Fulton R."/>
            <person name="Fronick C."/>
            <person name="O'Laughlin M."/>
            <person name="Miner T."/>
            <person name="Herter B."/>
            <person name="Rosa B.A."/>
            <person name="Cordes M."/>
            <person name="Tomlinson C."/>
            <person name="Wollam A."/>
            <person name="Palsikar V.B."/>
            <person name="Mardis E.R."/>
            <person name="Wilson R.K."/>
        </authorList>
    </citation>
    <scope>NUCLEOTIDE SEQUENCE [LARGE SCALE GENOMIC DNA]</scope>
    <source>
        <strain evidence="6 7">MJR7738</strain>
    </source>
</reference>
<dbReference type="RefSeq" id="WP_002460866.1">
    <property type="nucleotide sequence ID" value="NZ_JBBLTT010000002.1"/>
</dbReference>
<comment type="subunit">
    <text evidence="3">Homotrimer.</text>
</comment>
<comment type="caution">
    <text evidence="6">The sequence shown here is derived from an EMBL/GenBank/DDBJ whole genome shotgun (WGS) entry which is preliminary data.</text>
</comment>
<organism evidence="6 7">
    <name type="scientific">Staphylococcus lugdunensis</name>
    <dbReference type="NCBI Taxonomy" id="28035"/>
    <lineage>
        <taxon>Bacteria</taxon>
        <taxon>Bacillati</taxon>
        <taxon>Bacillota</taxon>
        <taxon>Bacilli</taxon>
        <taxon>Bacillales</taxon>
        <taxon>Staphylococcaceae</taxon>
        <taxon>Staphylococcus</taxon>
    </lineage>
</organism>
<comment type="pathway">
    <text evidence="1">Carbohydrate acid metabolism.</text>
</comment>
<keyword evidence="4" id="KW-0456">Lyase</keyword>
<dbReference type="AlphaFoldDB" id="A0ABD4EK68"/>
<dbReference type="NCBIfam" id="TIGR01182">
    <property type="entry name" value="eda"/>
    <property type="match status" value="1"/>
</dbReference>
<gene>
    <name evidence="6" type="ORF">HMPREF3225_00083</name>
</gene>
<proteinExistence type="inferred from homology"/>
<dbReference type="GO" id="GO:0016829">
    <property type="term" value="F:lyase activity"/>
    <property type="evidence" value="ECO:0007669"/>
    <property type="project" value="UniProtKB-KW"/>
</dbReference>
<sequence length="207" mass="22237">MNIELVKQHKIISIVRGYDTEDTLKIVEALKQAGIKLVEVTLNSPNVFNTLQKLSKQYKGDIYIGAGTVLTVESCQKAIDAGAQFIISPDVNDDVIQCTKENHVLSIPGAFTPSEITLALNQGADIIKVFPVSSMGPSYIKDILAPLNNTQLLPTGGVDATNINEYINVGAIGVGVSSSIVKTNLAIDNETLTTIKRNAQKLIKAMN</sequence>
<evidence type="ECO:0000256" key="5">
    <source>
        <dbReference type="ARBA" id="ARBA00023277"/>
    </source>
</evidence>
<dbReference type="Proteomes" id="UP000070063">
    <property type="component" value="Unassembled WGS sequence"/>
</dbReference>
<dbReference type="CDD" id="cd00452">
    <property type="entry name" value="KDPG_aldolase"/>
    <property type="match status" value="1"/>
</dbReference>
<protein>
    <submittedName>
        <fullName evidence="6">2-dehydro-3-deoxyphosphogluconate aldolase/4-hydroxy-2-oxoglutarate aldolase</fullName>
    </submittedName>
</protein>